<gene>
    <name evidence="3" type="ORF">SUNI508_04050</name>
</gene>
<keyword evidence="2" id="KW-1133">Transmembrane helix</keyword>
<name>A0ABR2VAJ8_9PEZI</name>
<protein>
    <recommendedName>
        <fullName evidence="5">Extracellular membrane protein CFEM domain-containing protein</fullName>
    </recommendedName>
</protein>
<keyword evidence="2" id="KW-0472">Membrane</keyword>
<dbReference type="Proteomes" id="UP001408356">
    <property type="component" value="Unassembled WGS sequence"/>
</dbReference>
<comment type="caution">
    <text evidence="3">The sequence shown here is derived from an EMBL/GenBank/DDBJ whole genome shotgun (WGS) entry which is preliminary data.</text>
</comment>
<sequence length="171" mass="16762">MSATTTSASAAATCGSTLYDIPVQDAACALPYGGNHTDIMSACCKSANVVSYYENCGLYCLAEGQSVSDLTDCLHDNGASWTDVFCRGNTSATATGSDSSLPTSAGASIVATASDASKTGDSTASGTGSSSTSSSTGNAASRSQSGNSITTLGLTIGALLFSAITLGAFAL</sequence>
<feature type="region of interest" description="Disordered" evidence="1">
    <location>
        <begin position="117"/>
        <end position="145"/>
    </location>
</feature>
<dbReference type="EMBL" id="JARVKF010000068">
    <property type="protein sequence ID" value="KAK9423569.1"/>
    <property type="molecule type" value="Genomic_DNA"/>
</dbReference>
<proteinExistence type="predicted"/>
<evidence type="ECO:0000313" key="4">
    <source>
        <dbReference type="Proteomes" id="UP001408356"/>
    </source>
</evidence>
<keyword evidence="2" id="KW-0812">Transmembrane</keyword>
<feature type="transmembrane region" description="Helical" evidence="2">
    <location>
        <begin position="149"/>
        <end position="170"/>
    </location>
</feature>
<evidence type="ECO:0000313" key="3">
    <source>
        <dbReference type="EMBL" id="KAK9423569.1"/>
    </source>
</evidence>
<evidence type="ECO:0008006" key="5">
    <source>
        <dbReference type="Google" id="ProtNLM"/>
    </source>
</evidence>
<reference evidence="3 4" key="1">
    <citation type="journal article" date="2024" name="J. Plant Pathol.">
        <title>Sequence and assembly of the genome of Seiridium unicorne, isolate CBS 538.82, causal agent of cypress canker disease.</title>
        <authorList>
            <person name="Scali E."/>
            <person name="Rocca G.D."/>
            <person name="Danti R."/>
            <person name="Garbelotto M."/>
            <person name="Barberini S."/>
            <person name="Baroncelli R."/>
            <person name="Emiliani G."/>
        </authorList>
    </citation>
    <scope>NUCLEOTIDE SEQUENCE [LARGE SCALE GENOMIC DNA]</scope>
    <source>
        <strain evidence="3 4">BM-138-508</strain>
    </source>
</reference>
<evidence type="ECO:0000256" key="1">
    <source>
        <dbReference type="SAM" id="MobiDB-lite"/>
    </source>
</evidence>
<organism evidence="3 4">
    <name type="scientific">Seiridium unicorne</name>
    <dbReference type="NCBI Taxonomy" id="138068"/>
    <lineage>
        <taxon>Eukaryota</taxon>
        <taxon>Fungi</taxon>
        <taxon>Dikarya</taxon>
        <taxon>Ascomycota</taxon>
        <taxon>Pezizomycotina</taxon>
        <taxon>Sordariomycetes</taxon>
        <taxon>Xylariomycetidae</taxon>
        <taxon>Amphisphaeriales</taxon>
        <taxon>Sporocadaceae</taxon>
        <taxon>Seiridium</taxon>
    </lineage>
</organism>
<evidence type="ECO:0000256" key="2">
    <source>
        <dbReference type="SAM" id="Phobius"/>
    </source>
</evidence>
<accession>A0ABR2VAJ8</accession>
<keyword evidence="4" id="KW-1185">Reference proteome</keyword>